<gene>
    <name evidence="1" type="ORF">ACFPET_02265</name>
</gene>
<evidence type="ECO:0000313" key="2">
    <source>
        <dbReference type="Proteomes" id="UP001595823"/>
    </source>
</evidence>
<protein>
    <submittedName>
        <fullName evidence="1">Uncharacterized protein</fullName>
    </submittedName>
</protein>
<comment type="caution">
    <text evidence="1">The sequence shown here is derived from an EMBL/GenBank/DDBJ whole genome shotgun (WGS) entry which is preliminary data.</text>
</comment>
<dbReference type="EMBL" id="JBHSDK010000002">
    <property type="protein sequence ID" value="MFC4334020.1"/>
    <property type="molecule type" value="Genomic_DNA"/>
</dbReference>
<name>A0ABV8TTD6_9ACTN</name>
<proteinExistence type="predicted"/>
<sequence length="177" mass="18677">MARLRSMTVSAAVAAVVLLFALGIPLFNKAVNPSRDISGQLFELGSVSFIAPHGALLRPGQFRPEAGQIELTVGTADVVISTAGPYDYSADYLASQLERLMEARPSVRMTEERACVAANGLAGEGSNFVTENGTGFVCAFVADRVRSEVTVSAVTLDNQTAQRIDQLLSTLTVKGGL</sequence>
<reference evidence="2" key="1">
    <citation type="journal article" date="2019" name="Int. J. Syst. Evol. Microbiol.">
        <title>The Global Catalogue of Microorganisms (GCM) 10K type strain sequencing project: providing services to taxonomists for standard genome sequencing and annotation.</title>
        <authorList>
            <consortium name="The Broad Institute Genomics Platform"/>
            <consortium name="The Broad Institute Genome Sequencing Center for Infectious Disease"/>
            <person name="Wu L."/>
            <person name="Ma J."/>
        </authorList>
    </citation>
    <scope>NUCLEOTIDE SEQUENCE [LARGE SCALE GENOMIC DNA]</scope>
    <source>
        <strain evidence="2">IBRC-M 10908</strain>
    </source>
</reference>
<organism evidence="1 2">
    <name type="scientific">Salininema proteolyticum</name>
    <dbReference type="NCBI Taxonomy" id="1607685"/>
    <lineage>
        <taxon>Bacteria</taxon>
        <taxon>Bacillati</taxon>
        <taxon>Actinomycetota</taxon>
        <taxon>Actinomycetes</taxon>
        <taxon>Glycomycetales</taxon>
        <taxon>Glycomycetaceae</taxon>
        <taxon>Salininema</taxon>
    </lineage>
</organism>
<evidence type="ECO:0000313" key="1">
    <source>
        <dbReference type="EMBL" id="MFC4334020.1"/>
    </source>
</evidence>
<keyword evidence="2" id="KW-1185">Reference proteome</keyword>
<accession>A0ABV8TTD6</accession>
<dbReference type="Proteomes" id="UP001595823">
    <property type="component" value="Unassembled WGS sequence"/>
</dbReference>
<dbReference type="RefSeq" id="WP_380617757.1">
    <property type="nucleotide sequence ID" value="NZ_JBHSDK010000002.1"/>
</dbReference>